<dbReference type="PROSITE" id="PS51257">
    <property type="entry name" value="PROKAR_LIPOPROTEIN"/>
    <property type="match status" value="1"/>
</dbReference>
<dbReference type="Proteomes" id="UP001303046">
    <property type="component" value="Unassembled WGS sequence"/>
</dbReference>
<protein>
    <submittedName>
        <fullName evidence="2">Uncharacterized protein</fullName>
    </submittedName>
</protein>
<gene>
    <name evidence="2" type="primary">Necator_chrIII.g12828</name>
    <name evidence="2" type="ORF">RB195_012061</name>
</gene>
<dbReference type="InterPro" id="IPR035126">
    <property type="entry name" value="SCVP"/>
</dbReference>
<feature type="signal peptide" evidence="1">
    <location>
        <begin position="1"/>
        <end position="16"/>
    </location>
</feature>
<dbReference type="Pfam" id="PF17619">
    <property type="entry name" value="SCVP"/>
    <property type="match status" value="1"/>
</dbReference>
<reference evidence="2 3" key="1">
    <citation type="submission" date="2023-08" db="EMBL/GenBank/DDBJ databases">
        <title>A Necator americanus chromosomal reference genome.</title>
        <authorList>
            <person name="Ilik V."/>
            <person name="Petrzelkova K.J."/>
            <person name="Pardy F."/>
            <person name="Fuh T."/>
            <person name="Niatou-Singa F.S."/>
            <person name="Gouil Q."/>
            <person name="Baker L."/>
            <person name="Ritchie M.E."/>
            <person name="Jex A.R."/>
            <person name="Gazzola D."/>
            <person name="Li H."/>
            <person name="Toshio Fujiwara R."/>
            <person name="Zhan B."/>
            <person name="Aroian R.V."/>
            <person name="Pafco B."/>
            <person name="Schwarz E.M."/>
        </authorList>
    </citation>
    <scope>NUCLEOTIDE SEQUENCE [LARGE SCALE GENOMIC DNA]</scope>
    <source>
        <strain evidence="2 3">Aroian</strain>
        <tissue evidence="2">Whole animal</tissue>
    </source>
</reference>
<comment type="caution">
    <text evidence="2">The sequence shown here is derived from an EMBL/GenBank/DDBJ whole genome shotgun (WGS) entry which is preliminary data.</text>
</comment>
<sequence length="124" mass="13757">MIRFIAFFTIIHVILGCGPATGPLLPAMVALFTDENFDAAKTAYYKSLATDLMKNVFSKYGLPYIEGWAQITPRNDGGMVTIDVKISSVDCGQLHQLVTLLKNEIFLIEYAGYRCGSNPIVYVR</sequence>
<dbReference type="EMBL" id="JAVFWL010000003">
    <property type="protein sequence ID" value="KAK6745715.1"/>
    <property type="molecule type" value="Genomic_DNA"/>
</dbReference>
<evidence type="ECO:0000313" key="3">
    <source>
        <dbReference type="Proteomes" id="UP001303046"/>
    </source>
</evidence>
<feature type="chain" id="PRO_5045318634" evidence="1">
    <location>
        <begin position="17"/>
        <end position="124"/>
    </location>
</feature>
<evidence type="ECO:0000256" key="1">
    <source>
        <dbReference type="SAM" id="SignalP"/>
    </source>
</evidence>
<accession>A0ABR1D5B3</accession>
<evidence type="ECO:0000313" key="2">
    <source>
        <dbReference type="EMBL" id="KAK6745715.1"/>
    </source>
</evidence>
<keyword evidence="3" id="KW-1185">Reference proteome</keyword>
<proteinExistence type="predicted"/>
<organism evidence="2 3">
    <name type="scientific">Necator americanus</name>
    <name type="common">Human hookworm</name>
    <dbReference type="NCBI Taxonomy" id="51031"/>
    <lineage>
        <taxon>Eukaryota</taxon>
        <taxon>Metazoa</taxon>
        <taxon>Ecdysozoa</taxon>
        <taxon>Nematoda</taxon>
        <taxon>Chromadorea</taxon>
        <taxon>Rhabditida</taxon>
        <taxon>Rhabditina</taxon>
        <taxon>Rhabditomorpha</taxon>
        <taxon>Strongyloidea</taxon>
        <taxon>Ancylostomatidae</taxon>
        <taxon>Bunostominae</taxon>
        <taxon>Necator</taxon>
    </lineage>
</organism>
<keyword evidence="1" id="KW-0732">Signal</keyword>
<name>A0ABR1D5B3_NECAM</name>